<accession>A0A7C9RUF4</accession>
<evidence type="ECO:0000256" key="2">
    <source>
        <dbReference type="ARBA" id="ARBA00005752"/>
    </source>
</evidence>
<comment type="catalytic activity">
    <reaction evidence="8">
        <text>L-aspartate + L-glutamine + ATP + H2O = L-asparagine + L-glutamate + AMP + diphosphate + H(+)</text>
        <dbReference type="Rhea" id="RHEA:12228"/>
        <dbReference type="ChEBI" id="CHEBI:15377"/>
        <dbReference type="ChEBI" id="CHEBI:15378"/>
        <dbReference type="ChEBI" id="CHEBI:29985"/>
        <dbReference type="ChEBI" id="CHEBI:29991"/>
        <dbReference type="ChEBI" id="CHEBI:30616"/>
        <dbReference type="ChEBI" id="CHEBI:33019"/>
        <dbReference type="ChEBI" id="CHEBI:58048"/>
        <dbReference type="ChEBI" id="CHEBI:58359"/>
        <dbReference type="ChEBI" id="CHEBI:456215"/>
        <dbReference type="EC" id="6.3.5.4"/>
    </reaction>
</comment>
<evidence type="ECO:0000256" key="10">
    <source>
        <dbReference type="PIRSR" id="PIRSR001589-2"/>
    </source>
</evidence>
<dbReference type="Gene3D" id="3.40.50.620">
    <property type="entry name" value="HUPs"/>
    <property type="match status" value="1"/>
</dbReference>
<evidence type="ECO:0000256" key="4">
    <source>
        <dbReference type="ARBA" id="ARBA00022741"/>
    </source>
</evidence>
<evidence type="ECO:0000259" key="11">
    <source>
        <dbReference type="PROSITE" id="PS51278"/>
    </source>
</evidence>
<dbReference type="InterPro" id="IPR029055">
    <property type="entry name" value="Ntn_hydrolases_N"/>
</dbReference>
<dbReference type="InterPro" id="IPR051786">
    <property type="entry name" value="ASN_synthetase/amidase"/>
</dbReference>
<dbReference type="SUPFAM" id="SSF56235">
    <property type="entry name" value="N-terminal nucleophile aminohydrolases (Ntn hydrolases)"/>
    <property type="match status" value="1"/>
</dbReference>
<dbReference type="PANTHER" id="PTHR43284:SF1">
    <property type="entry name" value="ASPARAGINE SYNTHETASE"/>
    <property type="match status" value="1"/>
</dbReference>
<comment type="similarity">
    <text evidence="2">Belongs to the asparagine synthetase family.</text>
</comment>
<keyword evidence="6 9" id="KW-0061">Asparagine biosynthesis</keyword>
<dbReference type="InterPro" id="IPR033738">
    <property type="entry name" value="AsnB_N"/>
</dbReference>
<evidence type="ECO:0000256" key="8">
    <source>
        <dbReference type="ARBA" id="ARBA00048741"/>
    </source>
</evidence>
<dbReference type="AlphaFoldDB" id="A0A7C9RUF4"/>
<evidence type="ECO:0000256" key="7">
    <source>
        <dbReference type="ARBA" id="ARBA00022962"/>
    </source>
</evidence>
<keyword evidence="12" id="KW-0436">Ligase</keyword>
<dbReference type="NCBIfam" id="TIGR01536">
    <property type="entry name" value="asn_synth_AEB"/>
    <property type="match status" value="1"/>
</dbReference>
<evidence type="ECO:0000313" key="12">
    <source>
        <dbReference type="EMBL" id="NGY63129.1"/>
    </source>
</evidence>
<keyword evidence="5 10" id="KW-0067">ATP-binding</keyword>
<dbReference type="InterPro" id="IPR017932">
    <property type="entry name" value="GATase_2_dom"/>
</dbReference>
<dbReference type="EC" id="6.3.5.4" evidence="3"/>
<dbReference type="PANTHER" id="PTHR43284">
    <property type="entry name" value="ASPARAGINE SYNTHETASE (GLUTAMINE-HYDROLYZING)"/>
    <property type="match status" value="1"/>
</dbReference>
<keyword evidence="7 9" id="KW-0315">Glutamine amidotransferase</keyword>
<sequence>MFTGCGIAGALSFDRTGPRLADLRQVVEALAHRGPDAEGFWQQDNVMLGHRRLSIIGLAESGTQPMVRDHLAITYNGELYNYRKLRSELSRDFVFTSDTDTEVILRAWQRWGRAAVDRFDGMFAFALWNKASRSLTLVRDRLGVKPLYLHRSASALMFASEVEALLRFPGVPREPDVDALRHRLLCSSTLEPDQSRTVVRQVEALPPATIMTVSADGITRSAKYWALPDTAGSAEHPDPAVELRLLLGDAVESMLVSDVPVAAFLSGGLDSSAITALAAGRQRMPAVTVAHPSAARSREGLSGDSDLRYSEALARHLGERVDHRTVPQTADVSLADIDAVCDLASLADDVRHVGILANYRSIRDMGLKVVLNGQGADELMGGYVGRPNFVANIVDVLAPDEKTVRRLPASRQAGSLSADVLRYRRTADERVLDYLAGLTGGAVERVHRLLVHTQLLRVVQFEDFLAMRVTVEARFPFLDHRVAEWCFSRPFDMHIETTKRRGKSVLRAAMNGVLPQELLQRRKEVFPYPDSVRLHAALTALATEHEPELRSDPLVASMFQLPEKGRMDTVDTDSLWLFLSVWRWHKRLTNAHSAGSATLVGAERLP</sequence>
<comment type="caution">
    <text evidence="12">The sequence shown here is derived from an EMBL/GenBank/DDBJ whole genome shotgun (WGS) entry which is preliminary data.</text>
</comment>
<protein>
    <recommendedName>
        <fullName evidence="3">asparagine synthase (glutamine-hydrolyzing)</fullName>
        <ecNumber evidence="3">6.3.5.4</ecNumber>
    </recommendedName>
</protein>
<evidence type="ECO:0000256" key="6">
    <source>
        <dbReference type="ARBA" id="ARBA00022888"/>
    </source>
</evidence>
<dbReference type="GO" id="GO:0004066">
    <property type="term" value="F:asparagine synthase (glutamine-hydrolyzing) activity"/>
    <property type="evidence" value="ECO:0007669"/>
    <property type="project" value="UniProtKB-EC"/>
</dbReference>
<feature type="domain" description="Glutamine amidotransferase type-2" evidence="11">
    <location>
        <begin position="5"/>
        <end position="216"/>
    </location>
</feature>
<evidence type="ECO:0000256" key="3">
    <source>
        <dbReference type="ARBA" id="ARBA00012737"/>
    </source>
</evidence>
<gene>
    <name evidence="12" type="primary">asnB</name>
    <name evidence="12" type="ORF">G7043_29845</name>
</gene>
<dbReference type="InterPro" id="IPR001962">
    <property type="entry name" value="Asn_synthase"/>
</dbReference>
<dbReference type="GO" id="GO:0005524">
    <property type="term" value="F:ATP binding"/>
    <property type="evidence" value="ECO:0007669"/>
    <property type="project" value="UniProtKB-KW"/>
</dbReference>
<dbReference type="RefSeq" id="WP_166051246.1">
    <property type="nucleotide sequence ID" value="NZ_JAAMPJ010000009.1"/>
</dbReference>
<dbReference type="EMBL" id="JAAMPJ010000009">
    <property type="protein sequence ID" value="NGY63129.1"/>
    <property type="molecule type" value="Genomic_DNA"/>
</dbReference>
<evidence type="ECO:0000256" key="9">
    <source>
        <dbReference type="PIRSR" id="PIRSR001589-1"/>
    </source>
</evidence>
<dbReference type="CDD" id="cd01991">
    <property type="entry name" value="Asn_synthase_B_C"/>
    <property type="match status" value="1"/>
</dbReference>
<proteinExistence type="inferred from homology"/>
<evidence type="ECO:0000313" key="13">
    <source>
        <dbReference type="Proteomes" id="UP000481360"/>
    </source>
</evidence>
<evidence type="ECO:0000256" key="5">
    <source>
        <dbReference type="ARBA" id="ARBA00022840"/>
    </source>
</evidence>
<dbReference type="SUPFAM" id="SSF52402">
    <property type="entry name" value="Adenine nucleotide alpha hydrolases-like"/>
    <property type="match status" value="1"/>
</dbReference>
<reference evidence="12 13" key="1">
    <citation type="submission" date="2020-03" db="EMBL/GenBank/DDBJ databases">
        <title>Isolation and identification of active actinomycetes.</title>
        <authorList>
            <person name="Sun X."/>
        </authorList>
    </citation>
    <scope>NUCLEOTIDE SEQUENCE [LARGE SCALE GENOMIC DNA]</scope>
    <source>
        <strain evidence="12 13">NEAU-D13</strain>
    </source>
</reference>
<dbReference type="Proteomes" id="UP000481360">
    <property type="component" value="Unassembled WGS sequence"/>
</dbReference>
<dbReference type="InterPro" id="IPR006426">
    <property type="entry name" value="Asn_synth_AEB"/>
</dbReference>
<dbReference type="GO" id="GO:0006529">
    <property type="term" value="P:asparagine biosynthetic process"/>
    <property type="evidence" value="ECO:0007669"/>
    <property type="project" value="UniProtKB-KW"/>
</dbReference>
<dbReference type="Gene3D" id="3.60.20.10">
    <property type="entry name" value="Glutamine Phosphoribosylpyrophosphate, subunit 1, domain 1"/>
    <property type="match status" value="1"/>
</dbReference>
<dbReference type="Pfam" id="PF13522">
    <property type="entry name" value="GATase_6"/>
    <property type="match status" value="1"/>
</dbReference>
<dbReference type="PIRSF" id="PIRSF001589">
    <property type="entry name" value="Asn_synthetase_glu-h"/>
    <property type="match status" value="1"/>
</dbReference>
<keyword evidence="13" id="KW-1185">Reference proteome</keyword>
<dbReference type="InterPro" id="IPR014729">
    <property type="entry name" value="Rossmann-like_a/b/a_fold"/>
</dbReference>
<keyword evidence="9" id="KW-0028">Amino-acid biosynthesis</keyword>
<keyword evidence="4 10" id="KW-0547">Nucleotide-binding</keyword>
<dbReference type="CDD" id="cd00712">
    <property type="entry name" value="AsnB"/>
    <property type="match status" value="1"/>
</dbReference>
<comment type="pathway">
    <text evidence="1">Amino-acid biosynthesis; L-asparagine biosynthesis; L-asparagine from L-aspartate (L-Gln route): step 1/1.</text>
</comment>
<feature type="active site" description="For GATase activity" evidence="9">
    <location>
        <position position="5"/>
    </location>
</feature>
<evidence type="ECO:0000256" key="1">
    <source>
        <dbReference type="ARBA" id="ARBA00005187"/>
    </source>
</evidence>
<organism evidence="12 13">
    <name type="scientific">Lentzea alba</name>
    <dbReference type="NCBI Taxonomy" id="2714351"/>
    <lineage>
        <taxon>Bacteria</taxon>
        <taxon>Bacillati</taxon>
        <taxon>Actinomycetota</taxon>
        <taxon>Actinomycetes</taxon>
        <taxon>Pseudonocardiales</taxon>
        <taxon>Pseudonocardiaceae</taxon>
        <taxon>Lentzea</taxon>
    </lineage>
</organism>
<dbReference type="Pfam" id="PF00733">
    <property type="entry name" value="Asn_synthase"/>
    <property type="match status" value="1"/>
</dbReference>
<name>A0A7C9RUF4_9PSEU</name>
<dbReference type="PROSITE" id="PS51278">
    <property type="entry name" value="GATASE_TYPE_2"/>
    <property type="match status" value="1"/>
</dbReference>
<feature type="binding site" evidence="10">
    <location>
        <position position="100"/>
    </location>
    <ligand>
        <name>L-glutamine</name>
        <dbReference type="ChEBI" id="CHEBI:58359"/>
    </ligand>
</feature>